<dbReference type="PROSITE" id="PS51355">
    <property type="entry name" value="GLUTATHIONE_PEROXID_3"/>
    <property type="match status" value="1"/>
</dbReference>
<dbReference type="KEGG" id="mbr:MONBRDRAFT_28626"/>
<dbReference type="Pfam" id="PF00255">
    <property type="entry name" value="GSHPx"/>
    <property type="match status" value="1"/>
</dbReference>
<dbReference type="InterPro" id="IPR036390">
    <property type="entry name" value="WH_DNA-bd_sf"/>
</dbReference>
<dbReference type="GO" id="GO:0035556">
    <property type="term" value="P:intracellular signal transduction"/>
    <property type="evidence" value="ECO:0007669"/>
    <property type="project" value="InterPro"/>
</dbReference>
<feature type="compositionally biased region" description="Polar residues" evidence="4">
    <location>
        <begin position="740"/>
        <end position="759"/>
    </location>
</feature>
<dbReference type="SUPFAM" id="SSF46785">
    <property type="entry name" value="Winged helix' DNA-binding domain"/>
    <property type="match status" value="1"/>
</dbReference>
<dbReference type="SUPFAM" id="SSF52833">
    <property type="entry name" value="Thioredoxin-like"/>
    <property type="match status" value="1"/>
</dbReference>
<feature type="region of interest" description="Disordered" evidence="4">
    <location>
        <begin position="437"/>
        <end position="456"/>
    </location>
</feature>
<feature type="compositionally biased region" description="Acidic residues" evidence="4">
    <location>
        <begin position="1323"/>
        <end position="1333"/>
    </location>
</feature>
<sequence length="1712" mass="185839">MPLMARARNQAAPPARIGAPTRVPDAHLVKQATRTLLAGKENGDPDTVEAAHELPTESALAEHSTRASAPRPPHAPRARSAIELSALWHSLSSPARSSTREVAQGLLTCMQPVKKRSRSASAQPNLSSSDHAPPPASQTDPAPRTVSGRDAVDVLLAHRYVTSRVEGQEVCQHLVAGGYLTGLRHVQFMDSRNALYTVSAVLTFTFLLLSPIPLLTNPFFSLTAQPETHPAAQGGDGPSVLHALTHATIHGWLQLRHARSTLRRRKRQFCLLTTWQQQHIFYYYTDDDASAPRGFINLTVRASLSSHIPTCCLSLPAFSWHNTAPNQQKANWRVGYDGKHHDAIWLDVTSPSGRHRPSLLHDTVTVYDFTCFDLDERPRALDAYRHQVLLIVPVALREPEVARQLTQLHSLQQQFDDQGHGFRVLLFVTDQFDGGEAEGVVSSDDDELTLDSSGSTASRSRSRRVQLRVAMFRLLAKLDLNLQVFAPVRVNGPDAEPLMVFLRHRTATGCTSGAYLMGPFERFLVGHDGQPVKRLGASEHTSRLLVEIRNLVHMDDPNVTTSSVGLSPAKRSRNPVYKDILNLSGSPPRLQVSRHSPQQQQQHNPAPPTYRKLGVIREETAAAEALRHSPRRPRGELPYEGRPVTERSFRGGPRPFPALNDPRFDSPRREPSVKELLSPLRPGNASRHADVEPTMTGRRDISWIDVQLSQQMAAAQRAGTEAPLTASDVCLSPLRPPPSATSIHSNASQLTVSSVTQQALPRKRRLVKPELSEGVSQIDSPMSPLCAPASTEALARRKSLNLSEQGERSDLSLVEQVEMNQPTLLALHEVPEPDTRSDGEYDRLGDSIGLVSAAPAVVASPRNLALEATKHEDDDEDEDEVAVVATPVAARWPPPGRGYKPTLTPQDVSMMMSFRDDEFGSGSSDEEEDLREDADESDEESESESDEDDERFFLMTPRSLASASRTNASCDGNEVEGNASLRRLRSASPRVVSAKRDLSPRFELHTNGATAINNSSFSFEGAMTSRNTSATAPRALVQPFARRGDVVDVDAGHDSDVGVAPLDYGSDWEPAKGREQSLAATRPLDGTEDVGVVEARVARPVASGARGSWVELATREIVPRARGPLAHAQVQQVLQQEHEQASSDAGSQDSIASDVSWQRLHNNYRRQPHENLTSPRQSNPALVRMANNVTSSGAADVAGSPSASSLLPARSAPPLTVLTSDSETGAESEQGAETARWLPVATRWTEPTAGHQPQVRLECAEADVQPVGLPSLPTVPILHPGDQSRPMREFEFLLHSDGSRLSSAKIAEGSRPDSWNGPSNLEGDADADADPDLDVLRPVRKPRKSSDIVLLTRLQTKPPFSSDGEHRLKLLQSAQSSGFGSMFGSRKPSLLQVPGVGVDQQLPREAIELTVARSLVIPHVGVGEALEGPMPDSAISRSTHRSSTKRAIFEGETSDDGEELTPARSASASAPRTEELVSAASATQSRRQSVPLPSPFVAEGAPSREMGPDARASLPRTPASGRSPAKQQQAQTPGKGLPVTLSDKQRALWQQAVTSPKLTTAVRFVEEMGLEPLSAELMRSRLIVKRQGEIIKLMQQSRAQQSGCSPVAPLASRASSQALVGSSGKSDVDVAPSTGGLTTPSASFAPRMARMAAQQRRLPAVLRTPQAKSSQRLNRTFAGLDTTRVDSPVMRSRNLDRSLTNALLRDCDCTQV</sequence>
<dbReference type="CDD" id="cd04371">
    <property type="entry name" value="DEP"/>
    <property type="match status" value="1"/>
</dbReference>
<feature type="domain" description="DEP" evidence="6">
    <location>
        <begin position="143"/>
        <end position="200"/>
    </location>
</feature>
<dbReference type="GO" id="GO:0004601">
    <property type="term" value="F:peroxidase activity"/>
    <property type="evidence" value="ECO:0000318"/>
    <property type="project" value="GO_Central"/>
</dbReference>
<keyword evidence="8" id="KW-1185">Reference proteome</keyword>
<evidence type="ECO:0000256" key="5">
    <source>
        <dbReference type="SAM" id="Phobius"/>
    </source>
</evidence>
<feature type="compositionally biased region" description="Basic and acidic residues" evidence="4">
    <location>
        <begin position="829"/>
        <end position="843"/>
    </location>
</feature>
<feature type="region of interest" description="Disordered" evidence="4">
    <location>
        <begin position="1423"/>
        <end position="1539"/>
    </location>
</feature>
<dbReference type="PROSITE" id="PS50186">
    <property type="entry name" value="DEP"/>
    <property type="match status" value="1"/>
</dbReference>
<dbReference type="InterPro" id="IPR036249">
    <property type="entry name" value="Thioredoxin-like_sf"/>
</dbReference>
<gene>
    <name evidence="7" type="ORF">MONBRDRAFT_28626</name>
</gene>
<feature type="transmembrane region" description="Helical" evidence="5">
    <location>
        <begin position="194"/>
        <end position="215"/>
    </location>
</feature>
<dbReference type="GeneID" id="5894363"/>
<dbReference type="SUPFAM" id="SSF50729">
    <property type="entry name" value="PH domain-like"/>
    <property type="match status" value="1"/>
</dbReference>
<feature type="compositionally biased region" description="Basic and acidic residues" evidence="4">
    <location>
        <begin position="633"/>
        <end position="649"/>
    </location>
</feature>
<dbReference type="FunFam" id="3.40.30.10:FF:000882">
    <property type="entry name" value="Predicted protein"/>
    <property type="match status" value="1"/>
</dbReference>
<dbReference type="PANTHER" id="PTHR11592:SF78">
    <property type="entry name" value="GLUTATHIONE PEROXIDASE"/>
    <property type="match status" value="1"/>
</dbReference>
<feature type="region of interest" description="Disordered" evidence="4">
    <location>
        <begin position="737"/>
        <end position="764"/>
    </location>
</feature>
<dbReference type="Proteomes" id="UP000001357">
    <property type="component" value="Unassembled WGS sequence"/>
</dbReference>
<feature type="region of interest" description="Disordered" evidence="4">
    <location>
        <begin position="1192"/>
        <end position="1211"/>
    </location>
</feature>
<evidence type="ECO:0000256" key="3">
    <source>
        <dbReference type="ARBA" id="ARBA00023002"/>
    </source>
</evidence>
<feature type="region of interest" description="Disordered" evidence="4">
    <location>
        <begin position="579"/>
        <end position="672"/>
    </location>
</feature>
<feature type="compositionally biased region" description="Low complexity" evidence="4">
    <location>
        <begin position="1"/>
        <end position="16"/>
    </location>
</feature>
<feature type="compositionally biased region" description="Polar residues" evidence="4">
    <location>
        <begin position="1142"/>
        <end position="1151"/>
    </location>
</feature>
<dbReference type="Gene3D" id="3.40.30.10">
    <property type="entry name" value="Glutaredoxin"/>
    <property type="match status" value="1"/>
</dbReference>
<dbReference type="InterPro" id="IPR000889">
    <property type="entry name" value="Glutathione_peroxidase"/>
</dbReference>
<keyword evidence="5" id="KW-0812">Transmembrane</keyword>
<dbReference type="RefSeq" id="XP_001749109.1">
    <property type="nucleotide sequence ID" value="XM_001749057.1"/>
</dbReference>
<feature type="compositionally biased region" description="Basic and acidic residues" evidence="4">
    <location>
        <begin position="662"/>
        <end position="672"/>
    </location>
</feature>
<feature type="compositionally biased region" description="Low complexity" evidence="4">
    <location>
        <begin position="1478"/>
        <end position="1489"/>
    </location>
</feature>
<feature type="compositionally biased region" description="Low complexity" evidence="4">
    <location>
        <begin position="1200"/>
        <end position="1211"/>
    </location>
</feature>
<evidence type="ECO:0000259" key="6">
    <source>
        <dbReference type="PROSITE" id="PS50186"/>
    </source>
</evidence>
<reference evidence="7 8" key="1">
    <citation type="journal article" date="2008" name="Nature">
        <title>The genome of the choanoflagellate Monosiga brevicollis and the origin of metazoans.</title>
        <authorList>
            <consortium name="JGI Sequencing"/>
            <person name="King N."/>
            <person name="Westbrook M.J."/>
            <person name="Young S.L."/>
            <person name="Kuo A."/>
            <person name="Abedin M."/>
            <person name="Chapman J."/>
            <person name="Fairclough S."/>
            <person name="Hellsten U."/>
            <person name="Isogai Y."/>
            <person name="Letunic I."/>
            <person name="Marr M."/>
            <person name="Pincus D."/>
            <person name="Putnam N."/>
            <person name="Rokas A."/>
            <person name="Wright K.J."/>
            <person name="Zuzow R."/>
            <person name="Dirks W."/>
            <person name="Good M."/>
            <person name="Goodstein D."/>
            <person name="Lemons D."/>
            <person name="Li W."/>
            <person name="Lyons J.B."/>
            <person name="Morris A."/>
            <person name="Nichols S."/>
            <person name="Richter D.J."/>
            <person name="Salamov A."/>
            <person name="Bork P."/>
            <person name="Lim W.A."/>
            <person name="Manning G."/>
            <person name="Miller W.T."/>
            <person name="McGinnis W."/>
            <person name="Shapiro H."/>
            <person name="Tjian R."/>
            <person name="Grigoriev I.V."/>
            <person name="Rokhsar D."/>
        </authorList>
    </citation>
    <scope>NUCLEOTIDE SEQUENCE [LARGE SCALE GENOMIC DNA]</scope>
    <source>
        <strain evidence="8">MX1 / ATCC 50154</strain>
    </source>
</reference>
<keyword evidence="3" id="KW-0560">Oxidoreductase</keyword>
<dbReference type="InterPro" id="IPR000591">
    <property type="entry name" value="DEP_dom"/>
</dbReference>
<feature type="region of interest" description="Disordered" evidence="4">
    <location>
        <begin position="1304"/>
        <end position="1333"/>
    </location>
</feature>
<keyword evidence="2" id="KW-0575">Peroxidase</keyword>
<feature type="compositionally biased region" description="Low complexity" evidence="4">
    <location>
        <begin position="1462"/>
        <end position="1471"/>
    </location>
</feature>
<dbReference type="CDD" id="cd00821">
    <property type="entry name" value="PH"/>
    <property type="match status" value="1"/>
</dbReference>
<dbReference type="GO" id="GO:0006979">
    <property type="term" value="P:response to oxidative stress"/>
    <property type="evidence" value="ECO:0007669"/>
    <property type="project" value="InterPro"/>
</dbReference>
<feature type="region of interest" description="Disordered" evidence="4">
    <location>
        <begin position="1"/>
        <end position="20"/>
    </location>
</feature>
<dbReference type="InterPro" id="IPR036388">
    <property type="entry name" value="WH-like_DNA-bd_sf"/>
</dbReference>
<keyword evidence="5" id="KW-0472">Membrane</keyword>
<feature type="region of interest" description="Disordered" evidence="4">
    <location>
        <begin position="56"/>
        <end position="78"/>
    </location>
</feature>
<feature type="compositionally biased region" description="Polar residues" evidence="4">
    <location>
        <begin position="119"/>
        <end position="130"/>
    </location>
</feature>
<dbReference type="InParanoid" id="A9V8Q4"/>
<dbReference type="Gene3D" id="1.10.10.10">
    <property type="entry name" value="Winged helix-like DNA-binding domain superfamily/Winged helix DNA-binding domain"/>
    <property type="match status" value="1"/>
</dbReference>
<organism evidence="7 8">
    <name type="scientific">Monosiga brevicollis</name>
    <name type="common">Choanoflagellate</name>
    <dbReference type="NCBI Taxonomy" id="81824"/>
    <lineage>
        <taxon>Eukaryota</taxon>
        <taxon>Choanoflagellata</taxon>
        <taxon>Craspedida</taxon>
        <taxon>Salpingoecidae</taxon>
        <taxon>Monosiga</taxon>
    </lineage>
</organism>
<proteinExistence type="inferred from homology"/>
<feature type="region of interest" description="Disordered" evidence="4">
    <location>
        <begin position="824"/>
        <end position="843"/>
    </location>
</feature>
<feature type="region of interest" description="Disordered" evidence="4">
    <location>
        <begin position="888"/>
        <end position="907"/>
    </location>
</feature>
<name>A9V8Q4_MONBE</name>
<protein>
    <recommendedName>
        <fullName evidence="6">DEP domain-containing protein</fullName>
    </recommendedName>
</protein>
<evidence type="ECO:0000256" key="2">
    <source>
        <dbReference type="ARBA" id="ARBA00022559"/>
    </source>
</evidence>
<feature type="compositionally biased region" description="Acidic residues" evidence="4">
    <location>
        <begin position="924"/>
        <end position="950"/>
    </location>
</feature>
<feature type="region of interest" description="Disordered" evidence="4">
    <location>
        <begin position="915"/>
        <end position="952"/>
    </location>
</feature>
<evidence type="ECO:0000313" key="8">
    <source>
        <dbReference type="Proteomes" id="UP000001357"/>
    </source>
</evidence>
<evidence type="ECO:0000256" key="4">
    <source>
        <dbReference type="SAM" id="MobiDB-lite"/>
    </source>
</evidence>
<evidence type="ECO:0000256" key="1">
    <source>
        <dbReference type="ARBA" id="ARBA00006926"/>
    </source>
</evidence>
<feature type="region of interest" description="Disordered" evidence="4">
    <location>
        <begin position="112"/>
        <end position="146"/>
    </location>
</feature>
<accession>A9V8Q4</accession>
<dbReference type="STRING" id="81824.A9V8Q4"/>
<evidence type="ECO:0000313" key="7">
    <source>
        <dbReference type="EMBL" id="EDQ86184.1"/>
    </source>
</evidence>
<comment type="similarity">
    <text evidence="1">Belongs to the glutathione peroxidase family.</text>
</comment>
<keyword evidence="5" id="KW-1133">Transmembrane helix</keyword>
<dbReference type="PANTHER" id="PTHR11592">
    <property type="entry name" value="GLUTATHIONE PEROXIDASE"/>
    <property type="match status" value="1"/>
</dbReference>
<dbReference type="EMBL" id="CH991568">
    <property type="protein sequence ID" value="EDQ86184.1"/>
    <property type="molecule type" value="Genomic_DNA"/>
</dbReference>
<feature type="region of interest" description="Disordered" evidence="4">
    <location>
        <begin position="1129"/>
        <end position="1151"/>
    </location>
</feature>